<dbReference type="Proteomes" id="UP000008388">
    <property type="component" value="Segment"/>
</dbReference>
<dbReference type="GeneID" id="26643753"/>
<evidence type="ECO:0000313" key="2">
    <source>
        <dbReference type="Proteomes" id="UP000008388"/>
    </source>
</evidence>
<organismHost>
    <name type="scientific">Pseudomonas aeruginosa</name>
    <dbReference type="NCBI Taxonomy" id="287"/>
</organismHost>
<sequence length="81" mass="9123">MSDKLSLKKNASEYTPATELGDLTQYVERTFVCNRNGQVTAVKLAEVKNRNVRLEYPGGRADSFSLPQEKFRKLYQLAPAA</sequence>
<dbReference type="OrthoDB" id="39160at10239"/>
<protein>
    <submittedName>
        <fullName evidence="1">Uncharacterized protein 225</fullName>
    </submittedName>
</protein>
<name>F8SJ68_BPPA3</name>
<reference evidence="1 2" key="1">
    <citation type="journal article" date="2011" name="Microbiology">
        <title>The Pseudomonas aeruginosa generalized transducing phage phiPA3 is a new member of the phiKZ-like group of 'jumbo' phages, and infects model laboratory strains and clinical isolates from cystic fibrosis patients.</title>
        <authorList>
            <person name="Monson R."/>
            <person name="Foulds I."/>
            <person name="Foweraker J."/>
            <person name="Welch M."/>
            <person name="Salmond G.P."/>
        </authorList>
    </citation>
    <scope>NUCLEOTIDE SEQUENCE [LARGE SCALE GENOMIC DNA]</scope>
</reference>
<proteinExistence type="predicted"/>
<organism evidence="1 2">
    <name type="scientific">Pseudomonas phage PhiPA3</name>
    <name type="common">Pseudomonas aeruginosa phage PhiPA3</name>
    <dbReference type="NCBI Taxonomy" id="998086"/>
    <lineage>
        <taxon>Viruses</taxon>
        <taxon>Duplodnaviria</taxon>
        <taxon>Heunggongvirae</taxon>
        <taxon>Uroviricota</taxon>
        <taxon>Caudoviricetes</taxon>
        <taxon>Chimalliviridae</taxon>
        <taxon>Miltoncavirus</taxon>
        <taxon>Miltoncavirus PhiPA3</taxon>
    </lineage>
</organism>
<gene>
    <name evidence="1" type="primary">225</name>
</gene>
<evidence type="ECO:0000313" key="1">
    <source>
        <dbReference type="EMBL" id="AEH03648.1"/>
    </source>
</evidence>
<dbReference type="KEGG" id="vg:26643753"/>
<dbReference type="RefSeq" id="YP_009217304.1">
    <property type="nucleotide sequence ID" value="NC_028999.1"/>
</dbReference>
<dbReference type="EMBL" id="HQ630627">
    <property type="protein sequence ID" value="AEH03648.1"/>
    <property type="molecule type" value="Genomic_DNA"/>
</dbReference>
<accession>F8SJ68</accession>
<keyword evidence="2" id="KW-1185">Reference proteome</keyword>